<evidence type="ECO:0000313" key="1">
    <source>
        <dbReference type="EMBL" id="AEA13467.1"/>
    </source>
</evidence>
<protein>
    <submittedName>
        <fullName evidence="1">Uncharacterized protein</fullName>
    </submittedName>
</protein>
<reference key="2">
    <citation type="submission" date="2011-03" db="EMBL/GenBank/DDBJ databases">
        <title>Complete genome sequence of the thermoacidophilic crenarchaeon Thermoproteus uzoniensis 768-20.</title>
        <authorList>
            <person name="Mardanov A.V."/>
            <person name="Gumerov V.M."/>
            <person name="Beletsky A.V."/>
            <person name="Prokofeva M.I."/>
            <person name="Bonch-Osmolovskaya E.A."/>
            <person name="Ravin N.V."/>
            <person name="Skryabin K.G."/>
        </authorList>
    </citation>
    <scope>NUCLEOTIDE SEQUENCE</scope>
    <source>
        <strain>768-20</strain>
    </source>
</reference>
<dbReference type="AlphaFoldDB" id="F2L4W3"/>
<dbReference type="Proteomes" id="UP000008138">
    <property type="component" value="Chromosome"/>
</dbReference>
<dbReference type="GeneID" id="10361520"/>
<reference evidence="1 2" key="1">
    <citation type="journal article" date="2011" name="J. Bacteriol.">
        <title>Complete genome sequence of the thermoacidophilic crenarchaeon Thermoproteus uzoniensis 768-20.</title>
        <authorList>
            <person name="Mardanov A.V."/>
            <person name="Gumerov V.M."/>
            <person name="Beletsky A.V."/>
            <person name="Prokofeva M.I."/>
            <person name="Bonch-Osmolovskaya E.A."/>
            <person name="Ravin N.V."/>
            <person name="Skryabin K.G."/>
        </authorList>
    </citation>
    <scope>NUCLEOTIDE SEQUENCE [LARGE SCALE GENOMIC DNA]</scope>
    <source>
        <strain evidence="1 2">768-20</strain>
    </source>
</reference>
<organism evidence="1 2">
    <name type="scientific">Thermoproteus uzoniensis (strain 768-20)</name>
    <dbReference type="NCBI Taxonomy" id="999630"/>
    <lineage>
        <taxon>Archaea</taxon>
        <taxon>Thermoproteota</taxon>
        <taxon>Thermoprotei</taxon>
        <taxon>Thermoproteales</taxon>
        <taxon>Thermoproteaceae</taxon>
        <taxon>Thermoproteus</taxon>
    </lineage>
</organism>
<accession>F2L4W3</accession>
<dbReference type="RefSeq" id="WP_013680802.1">
    <property type="nucleotide sequence ID" value="NC_015315.1"/>
</dbReference>
<dbReference type="EMBL" id="CP002590">
    <property type="protein sequence ID" value="AEA13467.1"/>
    <property type="molecule type" value="Genomic_DNA"/>
</dbReference>
<keyword evidence="2" id="KW-1185">Reference proteome</keyword>
<dbReference type="STRING" id="999630.TUZN_2009"/>
<name>F2L4W3_THEU7</name>
<dbReference type="HOGENOM" id="CLU_2285156_0_0_2"/>
<dbReference type="eggNOG" id="arCOG05528">
    <property type="taxonomic scope" value="Archaea"/>
</dbReference>
<dbReference type="OrthoDB" id="26826at2157"/>
<gene>
    <name evidence="1" type="ordered locus">TUZN_2009</name>
</gene>
<proteinExistence type="predicted"/>
<dbReference type="KEGG" id="tuz:TUZN_2009"/>
<evidence type="ECO:0000313" key="2">
    <source>
        <dbReference type="Proteomes" id="UP000008138"/>
    </source>
</evidence>
<sequence length="98" mass="11360">MGRERAEEYFKKLAEALEKRSRRLTVEWRRDEAFGQIQLGEDFYVFIVLSWAGDEYYIEYMVGDENAVVQARHVDMLDEAVSIIKEAHGLAAKMGLIS</sequence>